<comment type="caution">
    <text evidence="9">The sequence shown here is derived from an EMBL/GenBank/DDBJ whole genome shotgun (WGS) entry which is preliminary data.</text>
</comment>
<evidence type="ECO:0000256" key="6">
    <source>
        <dbReference type="ARBA" id="ARBA00023242"/>
    </source>
</evidence>
<dbReference type="PANTHER" id="PTHR31313">
    <property type="entry name" value="TY1 ENHANCER ACTIVATOR"/>
    <property type="match status" value="1"/>
</dbReference>
<dbReference type="GO" id="GO:0006351">
    <property type="term" value="P:DNA-templated transcription"/>
    <property type="evidence" value="ECO:0007669"/>
    <property type="project" value="InterPro"/>
</dbReference>
<dbReference type="OrthoDB" id="5235791at2759"/>
<evidence type="ECO:0000256" key="2">
    <source>
        <dbReference type="ARBA" id="ARBA00022833"/>
    </source>
</evidence>
<dbReference type="GO" id="GO:0008270">
    <property type="term" value="F:zinc ion binding"/>
    <property type="evidence" value="ECO:0007669"/>
    <property type="project" value="InterPro"/>
</dbReference>
<reference evidence="9 10" key="1">
    <citation type="journal article" date="2018" name="IMA Fungus">
        <title>IMA Genome-F 9: Draft genome sequence of Annulohypoxylon stygium, Aspergillus mulundensis, Berkeleyomyces basicola (syn. Thielaviopsis basicola), Ceratocystis smalleyi, two Cercospora beticola strains, Coleophoma cylindrospora, Fusarium fracticaudum, Phialophora cf. hyalina, and Morchella septimelata.</title>
        <authorList>
            <person name="Wingfield B.D."/>
            <person name="Bills G.F."/>
            <person name="Dong Y."/>
            <person name="Huang W."/>
            <person name="Nel W.J."/>
            <person name="Swalarsk-Parry B.S."/>
            <person name="Vaghefi N."/>
            <person name="Wilken P.M."/>
            <person name="An Z."/>
            <person name="de Beer Z.W."/>
            <person name="De Vos L."/>
            <person name="Chen L."/>
            <person name="Duong T.A."/>
            <person name="Gao Y."/>
            <person name="Hammerbacher A."/>
            <person name="Kikkert J.R."/>
            <person name="Li Y."/>
            <person name="Li H."/>
            <person name="Li K."/>
            <person name="Li Q."/>
            <person name="Liu X."/>
            <person name="Ma X."/>
            <person name="Naidoo K."/>
            <person name="Pethybridge S.J."/>
            <person name="Sun J."/>
            <person name="Steenkamp E.T."/>
            <person name="van der Nest M.A."/>
            <person name="van Wyk S."/>
            <person name="Wingfield M.J."/>
            <person name="Xiong C."/>
            <person name="Yue Q."/>
            <person name="Zhang X."/>
        </authorList>
    </citation>
    <scope>NUCLEOTIDE SEQUENCE [LARGE SCALE GENOMIC DNA]</scope>
    <source>
        <strain evidence="9 10">DSM 5745</strain>
    </source>
</reference>
<evidence type="ECO:0000256" key="4">
    <source>
        <dbReference type="ARBA" id="ARBA00023125"/>
    </source>
</evidence>
<evidence type="ECO:0000256" key="3">
    <source>
        <dbReference type="ARBA" id="ARBA00023015"/>
    </source>
</evidence>
<feature type="compositionally biased region" description="Polar residues" evidence="7">
    <location>
        <begin position="80"/>
        <end position="92"/>
    </location>
</feature>
<evidence type="ECO:0000259" key="8">
    <source>
        <dbReference type="SMART" id="SM00906"/>
    </source>
</evidence>
<dbReference type="AlphaFoldDB" id="A0A3D8RS15"/>
<evidence type="ECO:0000313" key="10">
    <source>
        <dbReference type="Proteomes" id="UP000256690"/>
    </source>
</evidence>
<dbReference type="PANTHER" id="PTHR31313:SF81">
    <property type="entry name" value="TY1 ENHANCER ACTIVATOR"/>
    <property type="match status" value="1"/>
</dbReference>
<dbReference type="InterPro" id="IPR051615">
    <property type="entry name" value="Transcr_Regulatory_Elem"/>
</dbReference>
<sequence length="458" mass="50926">MEDGDLQLRTSPGRPLREQEQEQEGAIALPRDESVDEWIFELPPLPWDTYKTALVRSVLAGKRSQIQLDKPSGRTVYMGPTSNQHQMGTAGSQLPRPVELPNAEGQANSTSFTLAELQLFYRMLLGRRHRLHPQCLAPSASTGCFVSEADEPTTQVLSRKSSLVEHYGGEFSSMAGLELENCCLENMKAFLLKAYLDALHGKFDSATVLNSVACAMAKRLGVHVDCMSDQATLNDLATEAKEPASAFWACLWLDRRLAVLEGRGCHIDHVDVSTTRPLTLLSTSAEVGELPLSLELIFACHVELFWNQDIVLGKLYRFIDDVAKDDAISDGHMKYISWLSSVPSAMRDIPKSKTIHPSLLAFHLCFHTGLILLHRRLLGDPGQTAELSNRRCQESASTITTLLKPYRDIFPNTLSDPMVLHAAFTSALVHLALLLQPDIVSYRSSLRALRVTKEFQFN</sequence>
<keyword evidence="5" id="KW-0804">Transcription</keyword>
<evidence type="ECO:0000256" key="5">
    <source>
        <dbReference type="ARBA" id="ARBA00023163"/>
    </source>
</evidence>
<name>A0A3D8RS15_9EURO</name>
<feature type="domain" description="Xylanolytic transcriptional activator regulatory" evidence="8">
    <location>
        <begin position="206"/>
        <end position="283"/>
    </location>
</feature>
<keyword evidence="1" id="KW-0479">Metal-binding</keyword>
<feature type="region of interest" description="Disordered" evidence="7">
    <location>
        <begin position="72"/>
        <end position="92"/>
    </location>
</feature>
<dbReference type="InterPro" id="IPR007219">
    <property type="entry name" value="XnlR_reg_dom"/>
</dbReference>
<dbReference type="CDD" id="cd12148">
    <property type="entry name" value="fungal_TF_MHR"/>
    <property type="match status" value="1"/>
</dbReference>
<organism evidence="9 10">
    <name type="scientific">Aspergillus mulundensis</name>
    <dbReference type="NCBI Taxonomy" id="1810919"/>
    <lineage>
        <taxon>Eukaryota</taxon>
        <taxon>Fungi</taxon>
        <taxon>Dikarya</taxon>
        <taxon>Ascomycota</taxon>
        <taxon>Pezizomycotina</taxon>
        <taxon>Eurotiomycetes</taxon>
        <taxon>Eurotiomycetidae</taxon>
        <taxon>Eurotiales</taxon>
        <taxon>Aspergillaceae</taxon>
        <taxon>Aspergillus</taxon>
        <taxon>Aspergillus subgen. Nidulantes</taxon>
    </lineage>
</organism>
<evidence type="ECO:0000256" key="7">
    <source>
        <dbReference type="SAM" id="MobiDB-lite"/>
    </source>
</evidence>
<keyword evidence="6" id="KW-0539">Nucleus</keyword>
<proteinExistence type="predicted"/>
<keyword evidence="3" id="KW-0805">Transcription regulation</keyword>
<evidence type="ECO:0000313" key="9">
    <source>
        <dbReference type="EMBL" id="RDW76829.1"/>
    </source>
</evidence>
<protein>
    <recommendedName>
        <fullName evidence="8">Xylanolytic transcriptional activator regulatory domain-containing protein</fullName>
    </recommendedName>
</protein>
<evidence type="ECO:0000256" key="1">
    <source>
        <dbReference type="ARBA" id="ARBA00022723"/>
    </source>
</evidence>
<dbReference type="EMBL" id="PVWQ01000007">
    <property type="protein sequence ID" value="RDW76829.1"/>
    <property type="molecule type" value="Genomic_DNA"/>
</dbReference>
<dbReference type="Proteomes" id="UP000256690">
    <property type="component" value="Unassembled WGS sequence"/>
</dbReference>
<feature type="region of interest" description="Disordered" evidence="7">
    <location>
        <begin position="1"/>
        <end position="25"/>
    </location>
</feature>
<dbReference type="RefSeq" id="XP_026603141.1">
    <property type="nucleotide sequence ID" value="XM_026748837.1"/>
</dbReference>
<accession>A0A3D8RS15</accession>
<dbReference type="SMART" id="SM00906">
    <property type="entry name" value="Fungal_trans"/>
    <property type="match status" value="1"/>
</dbReference>
<keyword evidence="10" id="KW-1185">Reference proteome</keyword>
<dbReference type="GeneID" id="38117191"/>
<dbReference type="GO" id="GO:0003677">
    <property type="term" value="F:DNA binding"/>
    <property type="evidence" value="ECO:0007669"/>
    <property type="project" value="UniProtKB-KW"/>
</dbReference>
<keyword evidence="2" id="KW-0862">Zinc</keyword>
<keyword evidence="4" id="KW-0238">DNA-binding</keyword>
<gene>
    <name evidence="9" type="ORF">DSM5745_06821</name>
</gene>